<dbReference type="AlphaFoldDB" id="A0A5B8LT46"/>
<protein>
    <submittedName>
        <fullName evidence="2">GNAT family N-acetyltransferase</fullName>
    </submittedName>
</protein>
<accession>A0A5B8LT46</accession>
<evidence type="ECO:0000259" key="1">
    <source>
        <dbReference type="PROSITE" id="PS51186"/>
    </source>
</evidence>
<dbReference type="Pfam" id="PF00583">
    <property type="entry name" value="Acetyltransf_1"/>
    <property type="match status" value="1"/>
</dbReference>
<evidence type="ECO:0000313" key="3">
    <source>
        <dbReference type="Proteomes" id="UP000315364"/>
    </source>
</evidence>
<reference evidence="2 3" key="1">
    <citation type="submission" date="2019-07" db="EMBL/GenBank/DDBJ databases">
        <title>Full genome sequence of Devosia sp. Gsoil 520.</title>
        <authorList>
            <person name="Im W.-T."/>
        </authorList>
    </citation>
    <scope>NUCLEOTIDE SEQUENCE [LARGE SCALE GENOMIC DNA]</scope>
    <source>
        <strain evidence="2 3">Gsoil 520</strain>
    </source>
</reference>
<dbReference type="CDD" id="cd04301">
    <property type="entry name" value="NAT_SF"/>
    <property type="match status" value="1"/>
</dbReference>
<dbReference type="InterPro" id="IPR000182">
    <property type="entry name" value="GNAT_dom"/>
</dbReference>
<gene>
    <name evidence="2" type="ORF">FPZ08_09385</name>
</gene>
<dbReference type="GO" id="GO:0016747">
    <property type="term" value="F:acyltransferase activity, transferring groups other than amino-acyl groups"/>
    <property type="evidence" value="ECO:0007669"/>
    <property type="project" value="InterPro"/>
</dbReference>
<keyword evidence="2" id="KW-0808">Transferase</keyword>
<dbReference type="SUPFAM" id="SSF55729">
    <property type="entry name" value="Acyl-CoA N-acyltransferases (Nat)"/>
    <property type="match status" value="1"/>
</dbReference>
<keyword evidence="3" id="KW-1185">Reference proteome</keyword>
<sequence>MKRQQAAINRFMGEGMADIVIRKAVAADILPLGNMLEQSWFAHWGPHVSAESRARFVREHPARGYAQACWQDIMVAELNGAVVGMYHLDRPYLHSIHVAVDHIGSGIGRAMMTRAEGEGARRLEVRAFNERARHFYERRGWLAMGQKDDTEMGTPVVTIQMALAEA</sequence>
<dbReference type="OrthoDB" id="7572372at2"/>
<dbReference type="Proteomes" id="UP000315364">
    <property type="component" value="Chromosome"/>
</dbReference>
<feature type="domain" description="N-acetyltransferase" evidence="1">
    <location>
        <begin position="19"/>
        <end position="166"/>
    </location>
</feature>
<dbReference type="KEGG" id="dea:FPZ08_09385"/>
<dbReference type="EMBL" id="CP042304">
    <property type="protein sequence ID" value="QDZ10945.1"/>
    <property type="molecule type" value="Genomic_DNA"/>
</dbReference>
<dbReference type="PROSITE" id="PS51186">
    <property type="entry name" value="GNAT"/>
    <property type="match status" value="1"/>
</dbReference>
<dbReference type="InterPro" id="IPR016181">
    <property type="entry name" value="Acyl_CoA_acyltransferase"/>
</dbReference>
<proteinExistence type="predicted"/>
<organism evidence="2 3">
    <name type="scientific">Devosia ginsengisoli</name>
    <dbReference type="NCBI Taxonomy" id="400770"/>
    <lineage>
        <taxon>Bacteria</taxon>
        <taxon>Pseudomonadati</taxon>
        <taxon>Pseudomonadota</taxon>
        <taxon>Alphaproteobacteria</taxon>
        <taxon>Hyphomicrobiales</taxon>
        <taxon>Devosiaceae</taxon>
        <taxon>Devosia</taxon>
    </lineage>
</organism>
<dbReference type="Gene3D" id="3.40.630.30">
    <property type="match status" value="1"/>
</dbReference>
<name>A0A5B8LT46_9HYPH</name>
<evidence type="ECO:0000313" key="2">
    <source>
        <dbReference type="EMBL" id="QDZ10945.1"/>
    </source>
</evidence>